<evidence type="ECO:0000256" key="4">
    <source>
        <dbReference type="ARBA" id="ARBA00022801"/>
    </source>
</evidence>
<evidence type="ECO:0000256" key="5">
    <source>
        <dbReference type="ARBA" id="ARBA00022833"/>
    </source>
</evidence>
<comment type="catalytic activity">
    <reaction evidence="1 9 10">
        <text>D-alanyl-D-alanine + H2O = 2 D-alanine</text>
        <dbReference type="Rhea" id="RHEA:20661"/>
        <dbReference type="ChEBI" id="CHEBI:15377"/>
        <dbReference type="ChEBI" id="CHEBI:57416"/>
        <dbReference type="ChEBI" id="CHEBI:57822"/>
        <dbReference type="EC" id="3.4.13.22"/>
    </reaction>
</comment>
<sequence>MPEKPYLQIPIADCGEPLVALPPKDFAFTKPHPYEDLGAPYGNKSPFYVRQGVLSRLVQAQQLLQKLYPGWRIQIFDAYRPIAVQQFMVEYTFGQLLEAKGLTETAIAPDQRQAILEEVYQFWAVPSANPKTPPPHSTGAAVDVTLVNAEDREVDMGSPIDEVSPRSFPDHFARSSDPVEQQYRAHRQLLAQVMLQAGFERHPYEWWHFSYGDQMWVWLRQQKKPDNRAIAIYGGC</sequence>
<dbReference type="Proteomes" id="UP001230986">
    <property type="component" value="Unassembled WGS sequence"/>
</dbReference>
<proteinExistence type="inferred from homology"/>
<evidence type="ECO:0000256" key="1">
    <source>
        <dbReference type="ARBA" id="ARBA00001362"/>
    </source>
</evidence>
<dbReference type="PANTHER" id="PTHR43126:SF2">
    <property type="entry name" value="D-ALANYL-D-ALANINE DIPEPTIDASE"/>
    <property type="match status" value="1"/>
</dbReference>
<evidence type="ECO:0000256" key="7">
    <source>
        <dbReference type="ARBA" id="ARBA00023049"/>
    </source>
</evidence>
<dbReference type="InterPro" id="IPR009045">
    <property type="entry name" value="Zn_M74/Hedgehog-like"/>
</dbReference>
<keyword evidence="4 9" id="KW-0378">Hydrolase</keyword>
<evidence type="ECO:0000256" key="2">
    <source>
        <dbReference type="ARBA" id="ARBA00022670"/>
    </source>
</evidence>
<dbReference type="Gene3D" id="3.30.1380.10">
    <property type="match status" value="1"/>
</dbReference>
<evidence type="ECO:0000256" key="6">
    <source>
        <dbReference type="ARBA" id="ARBA00022997"/>
    </source>
</evidence>
<reference evidence="11 12" key="1">
    <citation type="submission" date="2023-06" db="EMBL/GenBank/DDBJ databases">
        <title>Whole genome sequence of Oscillatoria calcuttensis NRMC-F 0142.</title>
        <authorList>
            <person name="Shakena Fathima T."/>
            <person name="Muralitharan G."/>
            <person name="Thajuddin N."/>
        </authorList>
    </citation>
    <scope>NUCLEOTIDE SEQUENCE [LARGE SCALE GENOMIC DNA]</scope>
    <source>
        <strain evidence="11 12">NRMC-F 0142</strain>
    </source>
</reference>
<organism evidence="11 12">
    <name type="scientific">Geitlerinema calcuttense NRMC-F 0142</name>
    <dbReference type="NCBI Taxonomy" id="2922238"/>
    <lineage>
        <taxon>Bacteria</taxon>
        <taxon>Bacillati</taxon>
        <taxon>Cyanobacteriota</taxon>
        <taxon>Cyanophyceae</taxon>
        <taxon>Geitlerinematales</taxon>
        <taxon>Geitlerinemataceae</taxon>
        <taxon>Geitlerinema</taxon>
    </lineage>
</organism>
<evidence type="ECO:0000313" key="12">
    <source>
        <dbReference type="Proteomes" id="UP001230986"/>
    </source>
</evidence>
<feature type="active site" description="Proton donor/acceptor" evidence="9">
    <location>
        <position position="205"/>
    </location>
</feature>
<keyword evidence="8 10" id="KW-0961">Cell wall biogenesis/degradation</keyword>
<keyword evidence="6 9" id="KW-0224">Dipeptidase</keyword>
<evidence type="ECO:0000313" key="11">
    <source>
        <dbReference type="EMBL" id="MDL5056555.1"/>
    </source>
</evidence>
<comment type="similarity">
    <text evidence="9 10">Belongs to the peptidase M15D family.</text>
</comment>
<feature type="site" description="Transition state stabilizer" evidence="9">
    <location>
        <position position="80"/>
    </location>
</feature>
<dbReference type="RefSeq" id="WP_283356487.1">
    <property type="nucleotide sequence ID" value="NZ_JASVEJ010000014.1"/>
</dbReference>
<keyword evidence="2 9" id="KW-0645">Protease</keyword>
<dbReference type="EC" id="3.4.13.22" evidence="9 10"/>
<feature type="binding site" evidence="9">
    <location>
        <position position="143"/>
    </location>
    <ligand>
        <name>Zn(2+)</name>
        <dbReference type="ChEBI" id="CHEBI:29105"/>
        <note>catalytic</note>
    </ligand>
</feature>
<dbReference type="PANTHER" id="PTHR43126">
    <property type="entry name" value="D-ALANYL-D-ALANINE DIPEPTIDASE"/>
    <property type="match status" value="1"/>
</dbReference>
<keyword evidence="12" id="KW-1185">Reference proteome</keyword>
<gene>
    <name evidence="11" type="ORF">QQ055_03600</name>
</gene>
<evidence type="ECO:0000256" key="3">
    <source>
        <dbReference type="ARBA" id="ARBA00022723"/>
    </source>
</evidence>
<keyword evidence="7 9" id="KW-0482">Metalloprotease</keyword>
<dbReference type="SUPFAM" id="SSF55166">
    <property type="entry name" value="Hedgehog/DD-peptidase"/>
    <property type="match status" value="1"/>
</dbReference>
<feature type="binding site" evidence="9">
    <location>
        <position position="136"/>
    </location>
    <ligand>
        <name>Zn(2+)</name>
        <dbReference type="ChEBI" id="CHEBI:29105"/>
        <note>catalytic</note>
    </ligand>
</feature>
<name>A0ABT7LZL2_9CYAN</name>
<comment type="caution">
    <text evidence="11">The sequence shown here is derived from an EMBL/GenBank/DDBJ whole genome shotgun (WGS) entry which is preliminary data.</text>
</comment>
<keyword evidence="3 9" id="KW-0479">Metal-binding</keyword>
<dbReference type="Pfam" id="PF01427">
    <property type="entry name" value="Peptidase_M15"/>
    <property type="match status" value="1"/>
</dbReference>
<feature type="binding site" evidence="9">
    <location>
        <position position="208"/>
    </location>
    <ligand>
        <name>Zn(2+)</name>
        <dbReference type="ChEBI" id="CHEBI:29105"/>
        <note>catalytic</note>
    </ligand>
</feature>
<dbReference type="HAMAP" id="MF_01924">
    <property type="entry name" value="A_A_dipeptidase"/>
    <property type="match status" value="1"/>
</dbReference>
<protein>
    <recommendedName>
        <fullName evidence="9 10">D-alanyl-D-alanine dipeptidase</fullName>
        <shortName evidence="9 10">D-Ala-D-Ala dipeptidase</shortName>
        <ecNumber evidence="9 10">3.4.13.22</ecNumber>
    </recommendedName>
</protein>
<accession>A0ABT7LZL2</accession>
<keyword evidence="5 9" id="KW-0862">Zinc</keyword>
<comment type="cofactor">
    <cofactor evidence="9">
        <name>Zn(2+)</name>
        <dbReference type="ChEBI" id="CHEBI:29105"/>
    </cofactor>
    <text evidence="9">Binds 1 zinc ion per subunit.</text>
</comment>
<dbReference type="PIRSF" id="PIRSF026671">
    <property type="entry name" value="AA_dipeptidase"/>
    <property type="match status" value="1"/>
</dbReference>
<evidence type="ECO:0000256" key="10">
    <source>
        <dbReference type="PIRNR" id="PIRNR026671"/>
    </source>
</evidence>
<comment type="function">
    <text evidence="9 10">Catalyzes hydrolysis of the D-alanyl-D-alanine dipeptide.</text>
</comment>
<dbReference type="EMBL" id="JASVEJ010000014">
    <property type="protein sequence ID" value="MDL5056555.1"/>
    <property type="molecule type" value="Genomic_DNA"/>
</dbReference>
<dbReference type="InterPro" id="IPR000755">
    <property type="entry name" value="A_A_dipeptidase"/>
</dbReference>
<evidence type="ECO:0000256" key="8">
    <source>
        <dbReference type="ARBA" id="ARBA00023316"/>
    </source>
</evidence>
<dbReference type="CDD" id="cd14843">
    <property type="entry name" value="D-Ala-D-Ala_dipeptidase_like"/>
    <property type="match status" value="1"/>
</dbReference>
<evidence type="ECO:0000256" key="9">
    <source>
        <dbReference type="HAMAP-Rule" id="MF_01924"/>
    </source>
</evidence>